<evidence type="ECO:0000313" key="12">
    <source>
        <dbReference type="Proteomes" id="UP000027195"/>
    </source>
</evidence>
<dbReference type="InterPro" id="IPR040727">
    <property type="entry name" value="NAPRTase_N"/>
</dbReference>
<evidence type="ECO:0000256" key="8">
    <source>
        <dbReference type="RuleBase" id="RU003838"/>
    </source>
</evidence>
<keyword evidence="5 8" id="KW-0436">Ligase</keyword>
<comment type="function">
    <text evidence="8">Catalyzes the synthesis of beta-nicotinate D-ribonucleotide from nicotinate and 5-phospho-D-ribose 1-phosphate at the expense of ATP.</text>
</comment>
<sequence>MSIAGEHEAKGFGYPVSILDTDLYKLTMQQAVLKHFPDQQATYRFTNRSKGMKFTRQCADLIQERVAHFENVHLKPSELEFLRDKCPYLSDAYVAYLGQYRFRPSEQVSVRFVPDEGEEELGQVEINVRGLWVETILYEVPLMSIVSESYFNSVDKDWEDEGQEELAFEKGRQLFQAGVALSEFGSRRRRSYGTQETIIRGLIRANQNFGDKSGGGILVGTSNVHFAHKFGIKPVGTFAHEWPMGIAAIYRYERANTIALQIWEDVYPGEQFNALHIALPDTFTTDAFYKYVFEADPSVARRWRGLRQDSGDPETFARRAKDVYQSLGIDWKTKTIMFSDGLDVEKCIHLDKVAKGLGFIPAFGVGTSLTNDFKKKSDKRETSKPLNIVIKLVEMDGKPCIKISDDISKVTGDKKAVEEARSALGI</sequence>
<dbReference type="PIRSF" id="PIRSF000484">
    <property type="entry name" value="NAPRT"/>
    <property type="match status" value="1"/>
</dbReference>
<evidence type="ECO:0000256" key="5">
    <source>
        <dbReference type="ARBA" id="ARBA00022598"/>
    </source>
</evidence>
<comment type="catalytic activity">
    <reaction evidence="7 8">
        <text>5-phospho-alpha-D-ribose 1-diphosphate + nicotinate + ATP + H2O = nicotinate beta-D-ribonucleotide + ADP + phosphate + diphosphate</text>
        <dbReference type="Rhea" id="RHEA:36163"/>
        <dbReference type="ChEBI" id="CHEBI:15377"/>
        <dbReference type="ChEBI" id="CHEBI:30616"/>
        <dbReference type="ChEBI" id="CHEBI:32544"/>
        <dbReference type="ChEBI" id="CHEBI:33019"/>
        <dbReference type="ChEBI" id="CHEBI:43474"/>
        <dbReference type="ChEBI" id="CHEBI:57502"/>
        <dbReference type="ChEBI" id="CHEBI:58017"/>
        <dbReference type="ChEBI" id="CHEBI:456216"/>
        <dbReference type="EC" id="6.3.4.21"/>
    </reaction>
</comment>
<dbReference type="STRING" id="930990.A0A067MNI7"/>
<dbReference type="FunCoup" id="A0A067MNI7">
    <property type="interactions" value="307"/>
</dbReference>
<dbReference type="Pfam" id="PF04095">
    <property type="entry name" value="NAPRTase"/>
    <property type="match status" value="1"/>
</dbReference>
<dbReference type="InterPro" id="IPR006406">
    <property type="entry name" value="Nic_PRibTrfase"/>
</dbReference>
<feature type="domain" description="Nicotinate phosphoribosyltransferase N-terminal" evidence="10">
    <location>
        <begin position="19"/>
        <end position="147"/>
    </location>
</feature>
<dbReference type="EC" id="6.3.4.21" evidence="3 8"/>
<dbReference type="HOGENOM" id="CLU_030991_0_0_1"/>
<comment type="pathway">
    <text evidence="1 8">Cofactor biosynthesis; NAD(+) biosynthesis; nicotinate D-ribonucleotide from nicotinate: step 1/1.</text>
</comment>
<protein>
    <recommendedName>
        <fullName evidence="3 8">Nicotinate phosphoribosyltransferase</fullName>
        <ecNumber evidence="3 8">6.3.4.21</ecNumber>
    </recommendedName>
</protein>
<evidence type="ECO:0000313" key="11">
    <source>
        <dbReference type="EMBL" id="KDQ13432.1"/>
    </source>
</evidence>
<dbReference type="UniPathway" id="UPA00253">
    <property type="reaction ID" value="UER00457"/>
</dbReference>
<reference evidence="12" key="1">
    <citation type="journal article" date="2014" name="Proc. Natl. Acad. Sci. U.S.A.">
        <title>Extensive sampling of basidiomycete genomes demonstrates inadequacy of the white-rot/brown-rot paradigm for wood decay fungi.</title>
        <authorList>
            <person name="Riley R."/>
            <person name="Salamov A.A."/>
            <person name="Brown D.W."/>
            <person name="Nagy L.G."/>
            <person name="Floudas D."/>
            <person name="Held B.W."/>
            <person name="Levasseur A."/>
            <person name="Lombard V."/>
            <person name="Morin E."/>
            <person name="Otillar R."/>
            <person name="Lindquist E.A."/>
            <person name="Sun H."/>
            <person name="LaButti K.M."/>
            <person name="Schmutz J."/>
            <person name="Jabbour D."/>
            <person name="Luo H."/>
            <person name="Baker S.E."/>
            <person name="Pisabarro A.G."/>
            <person name="Walton J.D."/>
            <person name="Blanchette R.A."/>
            <person name="Henrissat B."/>
            <person name="Martin F."/>
            <person name="Cullen D."/>
            <person name="Hibbett D.S."/>
            <person name="Grigoriev I.V."/>
        </authorList>
    </citation>
    <scope>NUCLEOTIDE SEQUENCE [LARGE SCALE GENOMIC DNA]</scope>
    <source>
        <strain evidence="12">FD-172 SS1</strain>
    </source>
</reference>
<evidence type="ECO:0000256" key="2">
    <source>
        <dbReference type="ARBA" id="ARBA00010897"/>
    </source>
</evidence>
<dbReference type="AlphaFoldDB" id="A0A067MNI7"/>
<name>A0A067MNI7_BOTB1</name>
<organism evidence="11 12">
    <name type="scientific">Botryobasidium botryosum (strain FD-172 SS1)</name>
    <dbReference type="NCBI Taxonomy" id="930990"/>
    <lineage>
        <taxon>Eukaryota</taxon>
        <taxon>Fungi</taxon>
        <taxon>Dikarya</taxon>
        <taxon>Basidiomycota</taxon>
        <taxon>Agaricomycotina</taxon>
        <taxon>Agaricomycetes</taxon>
        <taxon>Cantharellales</taxon>
        <taxon>Botryobasidiaceae</taxon>
        <taxon>Botryobasidium</taxon>
    </lineage>
</organism>
<evidence type="ECO:0000256" key="6">
    <source>
        <dbReference type="ARBA" id="ARBA00022642"/>
    </source>
</evidence>
<comment type="similarity">
    <text evidence="2 8">Belongs to the NAPRTase family.</text>
</comment>
<dbReference type="GO" id="GO:0004516">
    <property type="term" value="F:nicotinate phosphoribosyltransferase activity"/>
    <property type="evidence" value="ECO:0007669"/>
    <property type="project" value="UniProtKB-UniRule"/>
</dbReference>
<accession>A0A067MNI7</accession>
<evidence type="ECO:0000256" key="4">
    <source>
        <dbReference type="ARBA" id="ARBA00022553"/>
    </source>
</evidence>
<keyword evidence="6 8" id="KW-0662">Pyridine nucleotide biosynthesis</keyword>
<proteinExistence type="inferred from homology"/>
<keyword evidence="12" id="KW-1185">Reference proteome</keyword>
<dbReference type="PANTHER" id="PTHR11098">
    <property type="entry name" value="NICOTINATE PHOSPHORIBOSYLTRANSFERASE"/>
    <property type="match status" value="1"/>
</dbReference>
<dbReference type="InParanoid" id="A0A067MNI7"/>
<evidence type="ECO:0000256" key="7">
    <source>
        <dbReference type="ARBA" id="ARBA00048668"/>
    </source>
</evidence>
<dbReference type="Gene3D" id="3.20.140.10">
    <property type="entry name" value="nicotinate phosphoribosyltransferase"/>
    <property type="match status" value="1"/>
</dbReference>
<dbReference type="OrthoDB" id="193380at2759"/>
<keyword evidence="4" id="KW-0597">Phosphoprotein</keyword>
<comment type="PTM">
    <text evidence="8">Transiently phosphorylated on a His residue during the reaction cycle. Phosphorylation strongly increases the affinity for substrates and increases the rate of nicotinate D-ribonucleotide production. Dephosphorylation regenerates the low-affinity form of the enzyme, leading to product release.</text>
</comment>
<dbReference type="SUPFAM" id="SSF54675">
    <property type="entry name" value="Nicotinate/Quinolinate PRTase N-terminal domain-like"/>
    <property type="match status" value="1"/>
</dbReference>
<evidence type="ECO:0000259" key="9">
    <source>
        <dbReference type="Pfam" id="PF04095"/>
    </source>
</evidence>
<dbReference type="NCBIfam" id="TIGR01514">
    <property type="entry name" value="NAPRTase"/>
    <property type="match status" value="1"/>
</dbReference>
<dbReference type="EMBL" id="KL198043">
    <property type="protein sequence ID" value="KDQ13432.1"/>
    <property type="molecule type" value="Genomic_DNA"/>
</dbReference>
<dbReference type="Pfam" id="PF17767">
    <property type="entry name" value="NAPRTase_N"/>
    <property type="match status" value="1"/>
</dbReference>
<dbReference type="InterPro" id="IPR036068">
    <property type="entry name" value="Nicotinate_pribotase-like_C"/>
</dbReference>
<evidence type="ECO:0000256" key="1">
    <source>
        <dbReference type="ARBA" id="ARBA00004952"/>
    </source>
</evidence>
<dbReference type="PANTHER" id="PTHR11098:SF1">
    <property type="entry name" value="NICOTINATE PHOSPHORIBOSYLTRANSFERASE"/>
    <property type="match status" value="1"/>
</dbReference>
<dbReference type="GO" id="GO:0034355">
    <property type="term" value="P:NAD+ biosynthetic process via the salvage pathway"/>
    <property type="evidence" value="ECO:0007669"/>
    <property type="project" value="TreeGrafter"/>
</dbReference>
<dbReference type="Proteomes" id="UP000027195">
    <property type="component" value="Unassembled WGS sequence"/>
</dbReference>
<dbReference type="InterPro" id="IPR041525">
    <property type="entry name" value="N/Namide_PRibTrfase"/>
</dbReference>
<gene>
    <name evidence="11" type="ORF">BOTBODRAFT_33453</name>
</gene>
<evidence type="ECO:0000259" key="10">
    <source>
        <dbReference type="Pfam" id="PF17767"/>
    </source>
</evidence>
<dbReference type="GO" id="GO:0005829">
    <property type="term" value="C:cytosol"/>
    <property type="evidence" value="ECO:0007669"/>
    <property type="project" value="TreeGrafter"/>
</dbReference>
<dbReference type="InterPro" id="IPR007229">
    <property type="entry name" value="Nic_PRibTrfase-Fam"/>
</dbReference>
<feature type="domain" description="Nicotinate/nicotinamide phosphoribosyltransferase" evidence="9">
    <location>
        <begin position="180"/>
        <end position="423"/>
    </location>
</feature>
<evidence type="ECO:0000256" key="3">
    <source>
        <dbReference type="ARBA" id="ARBA00013236"/>
    </source>
</evidence>
<dbReference type="SUPFAM" id="SSF51690">
    <property type="entry name" value="Nicotinate/Quinolinate PRTase C-terminal domain-like"/>
    <property type="match status" value="1"/>
</dbReference>